<dbReference type="Proteomes" id="UP000028488">
    <property type="component" value="Plasmid pPDG1"/>
</dbReference>
<dbReference type="SUPFAM" id="SSF46946">
    <property type="entry name" value="S13-like H2TH domain"/>
    <property type="match status" value="1"/>
</dbReference>
<dbReference type="NCBIfam" id="NF041260">
    <property type="entry name" value="actino_IHF"/>
    <property type="match status" value="1"/>
</dbReference>
<keyword evidence="2" id="KW-0614">Plasmid</keyword>
<name>A0A076EZI4_RHOOP</name>
<dbReference type="Pfam" id="PF22525">
    <property type="entry name" value="H2TH_5"/>
    <property type="match status" value="1"/>
</dbReference>
<geneLocation type="plasmid" evidence="2 3">
    <name>pPDG1</name>
</geneLocation>
<proteinExistence type="predicted"/>
<sequence>MALPVLTPEQRAEALAKAAEARKARSELLSAVKAGDLSVEAVLTKAETDEIVKKTKVSALLKALPGVGSVKAAKLLEELSIAETRRIGGLGANQRQALIEASSAS</sequence>
<dbReference type="Gene3D" id="1.10.8.50">
    <property type="match status" value="1"/>
</dbReference>
<accession>A0A076EZI4</accession>
<gene>
    <name evidence="2" type="ORF">EP51_41240</name>
</gene>
<dbReference type="RefSeq" id="WP_005564740.1">
    <property type="nucleotide sequence ID" value="NZ_CP008948.1"/>
</dbReference>
<dbReference type="InterPro" id="IPR047806">
    <property type="entry name" value="IHF_actinobact"/>
</dbReference>
<evidence type="ECO:0000313" key="3">
    <source>
        <dbReference type="Proteomes" id="UP000028488"/>
    </source>
</evidence>
<dbReference type="InterPro" id="IPR010979">
    <property type="entry name" value="Ribosomal_uS13-like_H2TH"/>
</dbReference>
<reference evidence="2 3" key="1">
    <citation type="submission" date="2014-07" db="EMBL/GenBank/DDBJ databases">
        <title>Genome Sequence of Rhodococcus opacus Strain R7, a Biodegrader of Mono- and Polycyclic Aromatic Hydrocarbons.</title>
        <authorList>
            <person name="Di Gennaro P."/>
            <person name="Zampolli J."/>
            <person name="Presti I."/>
            <person name="Cappelletti M."/>
            <person name="D'Ursi P."/>
            <person name="Orro A."/>
            <person name="Mezzelani A."/>
            <person name="Milanesi L."/>
        </authorList>
    </citation>
    <scope>NUCLEOTIDE SEQUENCE [LARGE SCALE GENOMIC DNA]</scope>
    <source>
        <strain evidence="2 3">R7</strain>
        <plasmid evidence="2">pPDG1</plasmid>
    </source>
</reference>
<organism evidence="2 3">
    <name type="scientific">Rhodococcus opacus</name>
    <name type="common">Nocardia opaca</name>
    <dbReference type="NCBI Taxonomy" id="37919"/>
    <lineage>
        <taxon>Bacteria</taxon>
        <taxon>Bacillati</taxon>
        <taxon>Actinomycetota</taxon>
        <taxon>Actinomycetes</taxon>
        <taxon>Mycobacteriales</taxon>
        <taxon>Nocardiaceae</taxon>
        <taxon>Rhodococcus</taxon>
    </lineage>
</organism>
<dbReference type="GO" id="GO:0003676">
    <property type="term" value="F:nucleic acid binding"/>
    <property type="evidence" value="ECO:0007669"/>
    <property type="project" value="InterPro"/>
</dbReference>
<evidence type="ECO:0000259" key="1">
    <source>
        <dbReference type="Pfam" id="PF22525"/>
    </source>
</evidence>
<feature type="domain" description="Integration host factor-like helix-two turn-helix" evidence="1">
    <location>
        <begin position="32"/>
        <end position="100"/>
    </location>
</feature>
<protein>
    <recommendedName>
        <fullName evidence="1">Integration host factor-like helix-two turn-helix domain-containing protein</fullName>
    </recommendedName>
</protein>
<evidence type="ECO:0000313" key="2">
    <source>
        <dbReference type="EMBL" id="AII10657.1"/>
    </source>
</evidence>
<dbReference type="EMBL" id="CP008948">
    <property type="protein sequence ID" value="AII10657.1"/>
    <property type="molecule type" value="Genomic_DNA"/>
</dbReference>
<dbReference type="InterPro" id="IPR055201">
    <property type="entry name" value="IHF-like_H2TH"/>
</dbReference>
<dbReference type="AlphaFoldDB" id="A0A076EZI4"/>